<dbReference type="PANTHER" id="PTHR11827">
    <property type="entry name" value="SOLUTE CARRIER FAMILY 12, CATION COTRANSPORTERS"/>
    <property type="match status" value="1"/>
</dbReference>
<evidence type="ECO:0000256" key="2">
    <source>
        <dbReference type="ARBA" id="ARBA00022692"/>
    </source>
</evidence>
<protein>
    <submittedName>
        <fullName evidence="8">Amino acid permease/ SLC12A domain-containing protein</fullName>
    </submittedName>
</protein>
<dbReference type="GO" id="GO:0016020">
    <property type="term" value="C:membrane"/>
    <property type="evidence" value="ECO:0007669"/>
    <property type="project" value="UniProtKB-SubCell"/>
</dbReference>
<dbReference type="GO" id="GO:0055078">
    <property type="term" value="P:sodium ion homeostasis"/>
    <property type="evidence" value="ECO:0007669"/>
    <property type="project" value="TreeGrafter"/>
</dbReference>
<dbReference type="WBParaSite" id="ACRNAN_scaffold13697.g20199.t1">
    <property type="protein sequence ID" value="ACRNAN_scaffold13697.g20199.t1"/>
    <property type="gene ID" value="ACRNAN_scaffold13697.g20199"/>
</dbReference>
<sequence>MNIVGLSEAIVSILEDYNYKLIDGDIHDIRIYSLVICLILQSIIFIGTKFETRTQIVLMITIVISLISHFVGTFLPNDYQRERGVVGYSPDVLWHNLWPDFRRDESFITVFGIYFPAMTGIMGGANMSGDLKTPSKSIPKGTLPAILITTLTYAMTMIITSATT</sequence>
<evidence type="ECO:0000259" key="6">
    <source>
        <dbReference type="Pfam" id="PF00324"/>
    </source>
</evidence>
<dbReference type="InterPro" id="IPR004842">
    <property type="entry name" value="SLC12A_fam"/>
</dbReference>
<proteinExistence type="predicted"/>
<evidence type="ECO:0000256" key="1">
    <source>
        <dbReference type="ARBA" id="ARBA00004141"/>
    </source>
</evidence>
<comment type="subcellular location">
    <subcellularLocation>
        <location evidence="1">Membrane</location>
        <topology evidence="1">Multi-pass membrane protein</topology>
    </subcellularLocation>
</comment>
<organism evidence="7 8">
    <name type="scientific">Acrobeloides nanus</name>
    <dbReference type="NCBI Taxonomy" id="290746"/>
    <lineage>
        <taxon>Eukaryota</taxon>
        <taxon>Metazoa</taxon>
        <taxon>Ecdysozoa</taxon>
        <taxon>Nematoda</taxon>
        <taxon>Chromadorea</taxon>
        <taxon>Rhabditida</taxon>
        <taxon>Tylenchina</taxon>
        <taxon>Cephalobomorpha</taxon>
        <taxon>Cephaloboidea</taxon>
        <taxon>Cephalobidae</taxon>
        <taxon>Acrobeloides</taxon>
    </lineage>
</organism>
<evidence type="ECO:0000256" key="3">
    <source>
        <dbReference type="ARBA" id="ARBA00022989"/>
    </source>
</evidence>
<evidence type="ECO:0000256" key="4">
    <source>
        <dbReference type="ARBA" id="ARBA00023136"/>
    </source>
</evidence>
<evidence type="ECO:0000313" key="7">
    <source>
        <dbReference type="Proteomes" id="UP000887540"/>
    </source>
</evidence>
<reference evidence="8" key="1">
    <citation type="submission" date="2022-11" db="UniProtKB">
        <authorList>
            <consortium name="WormBaseParasite"/>
        </authorList>
    </citation>
    <scope>IDENTIFICATION</scope>
</reference>
<dbReference type="GO" id="GO:0006884">
    <property type="term" value="P:cell volume homeostasis"/>
    <property type="evidence" value="ECO:0007669"/>
    <property type="project" value="TreeGrafter"/>
</dbReference>
<feature type="transmembrane region" description="Helical" evidence="5">
    <location>
        <begin position="107"/>
        <end position="129"/>
    </location>
</feature>
<keyword evidence="4 5" id="KW-0472">Membrane</keyword>
<dbReference type="Proteomes" id="UP000887540">
    <property type="component" value="Unplaced"/>
</dbReference>
<dbReference type="GO" id="GO:0055075">
    <property type="term" value="P:potassium ion homeostasis"/>
    <property type="evidence" value="ECO:0007669"/>
    <property type="project" value="TreeGrafter"/>
</dbReference>
<dbReference type="GO" id="GO:1990573">
    <property type="term" value="P:potassium ion import across plasma membrane"/>
    <property type="evidence" value="ECO:0007669"/>
    <property type="project" value="TreeGrafter"/>
</dbReference>
<feature type="transmembrane region" description="Helical" evidence="5">
    <location>
        <begin position="29"/>
        <end position="47"/>
    </location>
</feature>
<evidence type="ECO:0000256" key="5">
    <source>
        <dbReference type="SAM" id="Phobius"/>
    </source>
</evidence>
<name>A0A914CRG4_9BILA</name>
<keyword evidence="3 5" id="KW-1133">Transmembrane helix</keyword>
<dbReference type="PANTHER" id="PTHR11827:SF103">
    <property type="entry name" value="SODIUM CHLORIDE COTRANSPORTER 69, ISOFORM E"/>
    <property type="match status" value="1"/>
</dbReference>
<evidence type="ECO:0000313" key="8">
    <source>
        <dbReference type="WBParaSite" id="ACRNAN_scaffold13697.g20199.t1"/>
    </source>
</evidence>
<feature type="transmembrane region" description="Helical" evidence="5">
    <location>
        <begin position="56"/>
        <end position="75"/>
    </location>
</feature>
<dbReference type="AlphaFoldDB" id="A0A914CRG4"/>
<dbReference type="GO" id="GO:0055064">
    <property type="term" value="P:chloride ion homeostasis"/>
    <property type="evidence" value="ECO:0007669"/>
    <property type="project" value="TreeGrafter"/>
</dbReference>
<dbReference type="GO" id="GO:0008511">
    <property type="term" value="F:sodium:potassium:chloride symporter activity"/>
    <property type="evidence" value="ECO:0007669"/>
    <property type="project" value="TreeGrafter"/>
</dbReference>
<keyword evidence="2 5" id="KW-0812">Transmembrane</keyword>
<dbReference type="Pfam" id="PF00324">
    <property type="entry name" value="AA_permease"/>
    <property type="match status" value="1"/>
</dbReference>
<dbReference type="InterPro" id="IPR004841">
    <property type="entry name" value="AA-permease/SLC12A_dom"/>
</dbReference>
<accession>A0A914CRG4</accession>
<feature type="transmembrane region" description="Helical" evidence="5">
    <location>
        <begin position="141"/>
        <end position="162"/>
    </location>
</feature>
<feature type="domain" description="Amino acid permease/ SLC12A" evidence="6">
    <location>
        <begin position="25"/>
        <end position="163"/>
    </location>
</feature>
<dbReference type="Gene3D" id="1.20.1740.10">
    <property type="entry name" value="Amino acid/polyamine transporter I"/>
    <property type="match status" value="1"/>
</dbReference>
<keyword evidence="7" id="KW-1185">Reference proteome</keyword>